<keyword evidence="8" id="KW-1185">Reference proteome</keyword>
<accession>K6W0I1</accession>
<evidence type="ECO:0000256" key="6">
    <source>
        <dbReference type="SAM" id="SignalP"/>
    </source>
</evidence>
<name>I2B8P1_SHIBC</name>
<dbReference type="STRING" id="630626.EBL_c18010"/>
<evidence type="ECO:0000313" key="8">
    <source>
        <dbReference type="Proteomes" id="UP000001955"/>
    </source>
</evidence>
<dbReference type="eggNOG" id="COG3637">
    <property type="taxonomic scope" value="Bacteria"/>
</dbReference>
<evidence type="ECO:0000256" key="3">
    <source>
        <dbReference type="ARBA" id="ARBA00022692"/>
    </source>
</evidence>
<keyword evidence="2" id="KW-1134">Transmembrane beta strand</keyword>
<dbReference type="OrthoDB" id="5873117at2"/>
<dbReference type="RefSeq" id="WP_002443890.1">
    <property type="nucleotide sequence ID" value="NC_017910.1"/>
</dbReference>
<protein>
    <submittedName>
        <fullName evidence="7">Opacity protein and related surface antigen family protein</fullName>
    </submittedName>
</protein>
<dbReference type="InterPro" id="IPR051723">
    <property type="entry name" value="Bact_OM_Invasion-Related"/>
</dbReference>
<keyword evidence="4 6" id="KW-0732">Signal</keyword>
<dbReference type="HOGENOM" id="CLU_099385_1_2_6"/>
<evidence type="ECO:0000256" key="2">
    <source>
        <dbReference type="ARBA" id="ARBA00022452"/>
    </source>
</evidence>
<dbReference type="PATRIC" id="fig|630626.3.peg.1746"/>
<keyword evidence="3" id="KW-0812">Transmembrane</keyword>
<organism evidence="7 8">
    <name type="scientific">Shimwellia blattae (strain ATCC 29907 / DSM 4481 / JCM 1650 / NBRC 105725 / CDC 9005-74)</name>
    <name type="common">Escherichia blattae</name>
    <dbReference type="NCBI Taxonomy" id="630626"/>
    <lineage>
        <taxon>Bacteria</taxon>
        <taxon>Pseudomonadati</taxon>
        <taxon>Pseudomonadota</taxon>
        <taxon>Gammaproteobacteria</taxon>
        <taxon>Enterobacterales</taxon>
        <taxon>Enterobacteriaceae</taxon>
        <taxon>Shimwellia</taxon>
    </lineage>
</organism>
<dbReference type="EMBL" id="CP001560">
    <property type="protein sequence ID" value="AFJ46895.1"/>
    <property type="molecule type" value="Genomic_DNA"/>
</dbReference>
<proteinExistence type="predicted"/>
<evidence type="ECO:0000256" key="5">
    <source>
        <dbReference type="ARBA" id="ARBA00023136"/>
    </source>
</evidence>
<dbReference type="AlphaFoldDB" id="I2B8P1"/>
<sequence length="152" mass="16555">MNKVILAMIAGLVISAPPAGAENHTLSAGYAQGSVKGYKNVRGANFQYRYEFDYPLSLLTSVTYMRADDSSYDRLLSNYASVKTDAKYMSWQVGPALRLHEYVSAYGLLGVSRFKATGHNAWGNSASGYQVSNRYREQSTSLACASGTAPSR</sequence>
<comment type="subcellular location">
    <subcellularLocation>
        <location evidence="1">Membrane</location>
        <topology evidence="1">Multi-pass membrane protein</topology>
    </subcellularLocation>
</comment>
<reference evidence="7 8" key="1">
    <citation type="journal article" date="2012" name="J. Bacteriol.">
        <title>Complete genome sequence of the B12-producing Shimwellia blattae strain DSM 4481, isolated from a cockroach.</title>
        <authorList>
            <person name="Brzuszkiewicz E."/>
            <person name="Waschkowitz T."/>
            <person name="Wiezer A."/>
            <person name="Daniel R."/>
        </authorList>
    </citation>
    <scope>NUCLEOTIDE SEQUENCE [LARGE SCALE GENOMIC DNA]</scope>
    <source>
        <strain evidence="8">ATCC 29907 / DSM 4481 / JCM 1650 / NBRC 105725 / CDC 9005-74</strain>
    </source>
</reference>
<feature type="signal peptide" evidence="6">
    <location>
        <begin position="1"/>
        <end position="21"/>
    </location>
</feature>
<dbReference type="SUPFAM" id="SSF56925">
    <property type="entry name" value="OMPA-like"/>
    <property type="match status" value="1"/>
</dbReference>
<dbReference type="Gene3D" id="2.40.160.20">
    <property type="match status" value="1"/>
</dbReference>
<dbReference type="KEGG" id="ebt:EBL_c18010"/>
<dbReference type="PRINTS" id="PR00316">
    <property type="entry name" value="ENTEROVIROMP"/>
</dbReference>
<evidence type="ECO:0000256" key="4">
    <source>
        <dbReference type="ARBA" id="ARBA00022729"/>
    </source>
</evidence>
<keyword evidence="5" id="KW-0472">Membrane</keyword>
<dbReference type="InterPro" id="IPR000758">
    <property type="entry name" value="Enterovir_OMP"/>
</dbReference>
<dbReference type="GO" id="GO:0044384">
    <property type="term" value="C:host outer membrane"/>
    <property type="evidence" value="ECO:0007669"/>
    <property type="project" value="InterPro"/>
</dbReference>
<accession>I2B8P1</accession>
<dbReference type="PANTHER" id="PTHR35892">
    <property type="entry name" value="OUTER MEMBRANE PROTEIN PAGN-RELATED"/>
    <property type="match status" value="1"/>
</dbReference>
<dbReference type="InterPro" id="IPR011250">
    <property type="entry name" value="OMP/PagP_B-barrel"/>
</dbReference>
<gene>
    <name evidence="7" type="ordered locus">EBL_c18010</name>
</gene>
<dbReference type="Proteomes" id="UP000001955">
    <property type="component" value="Chromosome"/>
</dbReference>
<dbReference type="GO" id="GO:0016020">
    <property type="term" value="C:membrane"/>
    <property type="evidence" value="ECO:0007669"/>
    <property type="project" value="UniProtKB-SubCell"/>
</dbReference>
<dbReference type="Pfam" id="PF06316">
    <property type="entry name" value="Ail_Lom"/>
    <property type="match status" value="1"/>
</dbReference>
<evidence type="ECO:0000313" key="7">
    <source>
        <dbReference type="EMBL" id="AFJ46895.1"/>
    </source>
</evidence>
<dbReference type="PANTHER" id="PTHR35892:SF2">
    <property type="entry name" value="OUTER MEMBRANE PROTEIN PAGN"/>
    <property type="match status" value="1"/>
</dbReference>
<evidence type="ECO:0000256" key="1">
    <source>
        <dbReference type="ARBA" id="ARBA00004141"/>
    </source>
</evidence>
<feature type="chain" id="PRO_5003656028" evidence="6">
    <location>
        <begin position="22"/>
        <end position="152"/>
    </location>
</feature>